<dbReference type="EMBL" id="CAJVPP010021190">
    <property type="protein sequence ID" value="CAG8742244.1"/>
    <property type="molecule type" value="Genomic_DNA"/>
</dbReference>
<evidence type="ECO:0000313" key="1">
    <source>
        <dbReference type="EMBL" id="CAG8742244.1"/>
    </source>
</evidence>
<sequence length="79" mass="9034">MDYDGDWQKEYQILHTSLIIKNDSEGLPKINCVLRKQLAEKILDEIVQKGKILISSPPFLEKTALAQLVELVAIKQRVD</sequence>
<keyword evidence="2" id="KW-1185">Reference proteome</keyword>
<feature type="non-terminal residue" evidence="1">
    <location>
        <position position="79"/>
    </location>
</feature>
<protein>
    <submittedName>
        <fullName evidence="1">7416_t:CDS:1</fullName>
    </submittedName>
</protein>
<accession>A0A9N9IMQ8</accession>
<reference evidence="1" key="1">
    <citation type="submission" date="2021-06" db="EMBL/GenBank/DDBJ databases">
        <authorList>
            <person name="Kallberg Y."/>
            <person name="Tangrot J."/>
            <person name="Rosling A."/>
        </authorList>
    </citation>
    <scope>NUCLEOTIDE SEQUENCE</scope>
    <source>
        <strain evidence="1">87-6 pot B 2015</strain>
    </source>
</reference>
<name>A0A9N9IMQ8_FUNMO</name>
<organism evidence="1 2">
    <name type="scientific">Funneliformis mosseae</name>
    <name type="common">Endomycorrhizal fungus</name>
    <name type="synonym">Glomus mosseae</name>
    <dbReference type="NCBI Taxonomy" id="27381"/>
    <lineage>
        <taxon>Eukaryota</taxon>
        <taxon>Fungi</taxon>
        <taxon>Fungi incertae sedis</taxon>
        <taxon>Mucoromycota</taxon>
        <taxon>Glomeromycotina</taxon>
        <taxon>Glomeromycetes</taxon>
        <taxon>Glomerales</taxon>
        <taxon>Glomeraceae</taxon>
        <taxon>Funneliformis</taxon>
    </lineage>
</organism>
<proteinExistence type="predicted"/>
<gene>
    <name evidence="1" type="ORF">FMOSSE_LOCUS16218</name>
</gene>
<dbReference type="AlphaFoldDB" id="A0A9N9IMQ8"/>
<comment type="caution">
    <text evidence="1">The sequence shown here is derived from an EMBL/GenBank/DDBJ whole genome shotgun (WGS) entry which is preliminary data.</text>
</comment>
<evidence type="ECO:0000313" key="2">
    <source>
        <dbReference type="Proteomes" id="UP000789375"/>
    </source>
</evidence>
<dbReference type="Proteomes" id="UP000789375">
    <property type="component" value="Unassembled WGS sequence"/>
</dbReference>